<dbReference type="InterPro" id="IPR036388">
    <property type="entry name" value="WH-like_DNA-bd_sf"/>
</dbReference>
<evidence type="ECO:0000256" key="9">
    <source>
        <dbReference type="ARBA" id="ARBA00023163"/>
    </source>
</evidence>
<dbReference type="Gene3D" id="2.10.109.10">
    <property type="entry name" value="Umud Fragment, subunit A"/>
    <property type="match status" value="1"/>
</dbReference>
<dbReference type="PANTHER" id="PTHR33516">
    <property type="entry name" value="LEXA REPRESSOR"/>
    <property type="match status" value="1"/>
</dbReference>
<keyword evidence="4 12" id="KW-0227">DNA damage</keyword>
<dbReference type="EMBL" id="FNDZ01000004">
    <property type="protein sequence ID" value="SDI73162.1"/>
    <property type="molecule type" value="Genomic_DNA"/>
</dbReference>
<keyword evidence="9 12" id="KW-0804">Transcription</keyword>
<evidence type="ECO:0000256" key="3">
    <source>
        <dbReference type="ARBA" id="ARBA00022705"/>
    </source>
</evidence>
<dbReference type="InterPro" id="IPR006200">
    <property type="entry name" value="LexA"/>
</dbReference>
<dbReference type="SUPFAM" id="SSF46785">
    <property type="entry name" value="Winged helix' DNA-binding domain"/>
    <property type="match status" value="1"/>
</dbReference>
<dbReference type="Pfam" id="PF01726">
    <property type="entry name" value="LexA_DNA_bind"/>
    <property type="match status" value="1"/>
</dbReference>
<feature type="DNA-binding region" description="H-T-H motif" evidence="12">
    <location>
        <begin position="47"/>
        <end position="67"/>
    </location>
</feature>
<keyword evidence="2 12" id="KW-0678">Repressor</keyword>
<dbReference type="PANTHER" id="PTHR33516:SF2">
    <property type="entry name" value="LEXA REPRESSOR-RELATED"/>
    <property type="match status" value="1"/>
</dbReference>
<dbReference type="SUPFAM" id="SSF51306">
    <property type="entry name" value="LexA/Signal peptidase"/>
    <property type="match status" value="1"/>
</dbReference>
<dbReference type="GO" id="GO:0009432">
    <property type="term" value="P:SOS response"/>
    <property type="evidence" value="ECO:0007669"/>
    <property type="project" value="UniProtKB-UniRule"/>
</dbReference>
<dbReference type="NCBIfam" id="TIGR00498">
    <property type="entry name" value="lexA"/>
    <property type="match status" value="1"/>
</dbReference>
<evidence type="ECO:0000259" key="15">
    <source>
        <dbReference type="Pfam" id="PF01726"/>
    </source>
</evidence>
<comment type="subunit">
    <text evidence="12">Homodimer.</text>
</comment>
<evidence type="ECO:0000256" key="8">
    <source>
        <dbReference type="ARBA" id="ARBA00023125"/>
    </source>
</evidence>
<feature type="active site" description="For autocatalytic cleavage activity" evidence="12">
    <location>
        <position position="144"/>
    </location>
</feature>
<evidence type="ECO:0000259" key="14">
    <source>
        <dbReference type="Pfam" id="PF00717"/>
    </source>
</evidence>
<dbReference type="InterPro" id="IPR006199">
    <property type="entry name" value="LexA_DNA-bd_dom"/>
</dbReference>
<dbReference type="HAMAP" id="MF_00015">
    <property type="entry name" value="LexA"/>
    <property type="match status" value="1"/>
</dbReference>
<keyword evidence="8 12" id="KW-0238">DNA-binding</keyword>
<dbReference type="InterPro" id="IPR036286">
    <property type="entry name" value="LexA/Signal_pep-like_sf"/>
</dbReference>
<dbReference type="GO" id="GO:0006508">
    <property type="term" value="P:proteolysis"/>
    <property type="evidence" value="ECO:0007669"/>
    <property type="project" value="InterPro"/>
</dbReference>
<dbReference type="EC" id="3.4.21.88" evidence="12"/>
<comment type="function">
    <text evidence="12">Represses a number of genes involved in the response to DNA damage (SOS response), including recA and lexA. In the presence of single-stranded DNA, RecA interacts with LexA causing an autocatalytic cleavage which disrupts the DNA-binding part of LexA, leading to derepression of the SOS regulon and eventually DNA repair.</text>
</comment>
<dbReference type="InterPro" id="IPR036390">
    <property type="entry name" value="WH_DNA-bd_sf"/>
</dbReference>
<evidence type="ECO:0000256" key="4">
    <source>
        <dbReference type="ARBA" id="ARBA00022763"/>
    </source>
</evidence>
<dbReference type="InterPro" id="IPR015927">
    <property type="entry name" value="Peptidase_S24_S26A/B/C"/>
</dbReference>
<evidence type="ECO:0000256" key="10">
    <source>
        <dbReference type="ARBA" id="ARBA00023204"/>
    </source>
</evidence>
<dbReference type="PRINTS" id="PR00726">
    <property type="entry name" value="LEXASERPTASE"/>
</dbReference>
<dbReference type="CDD" id="cd06529">
    <property type="entry name" value="S24_LexA-like"/>
    <property type="match status" value="1"/>
</dbReference>
<comment type="catalytic activity">
    <reaction evidence="12">
        <text>Hydrolysis of Ala-|-Gly bond in repressor LexA.</text>
        <dbReference type="EC" id="3.4.21.88"/>
    </reaction>
</comment>
<dbReference type="InterPro" id="IPR050077">
    <property type="entry name" value="LexA_repressor"/>
</dbReference>
<feature type="active site" description="For autocatalytic cleavage activity" evidence="12">
    <location>
        <position position="181"/>
    </location>
</feature>
<feature type="domain" description="Peptidase S24/S26A/S26B/S26C" evidence="14">
    <location>
        <begin position="101"/>
        <end position="214"/>
    </location>
</feature>
<keyword evidence="5 12" id="KW-0378">Hydrolase</keyword>
<dbReference type="GO" id="GO:0006260">
    <property type="term" value="P:DNA replication"/>
    <property type="evidence" value="ECO:0007669"/>
    <property type="project" value="UniProtKB-UniRule"/>
</dbReference>
<evidence type="ECO:0000313" key="16">
    <source>
        <dbReference type="EMBL" id="SDI73162.1"/>
    </source>
</evidence>
<proteinExistence type="inferred from homology"/>
<gene>
    <name evidence="12" type="primary">lexA</name>
    <name evidence="16" type="ORF">SAMN05421804_10444</name>
</gene>
<dbReference type="GO" id="GO:0045892">
    <property type="term" value="P:negative regulation of DNA-templated transcription"/>
    <property type="evidence" value="ECO:0007669"/>
    <property type="project" value="UniProtKB-UniRule"/>
</dbReference>
<evidence type="ECO:0000256" key="13">
    <source>
        <dbReference type="RuleBase" id="RU003991"/>
    </source>
</evidence>
<dbReference type="GO" id="GO:0003677">
    <property type="term" value="F:DNA binding"/>
    <property type="evidence" value="ECO:0007669"/>
    <property type="project" value="UniProtKB-UniRule"/>
</dbReference>
<comment type="similarity">
    <text evidence="1 12 13">Belongs to the peptidase S24 family.</text>
</comment>
<dbReference type="FunFam" id="2.10.109.10:FF:000001">
    <property type="entry name" value="LexA repressor"/>
    <property type="match status" value="1"/>
</dbReference>
<protein>
    <recommendedName>
        <fullName evidence="12">LexA repressor</fullName>
        <ecNumber evidence="12">3.4.21.88</ecNumber>
    </recommendedName>
</protein>
<keyword evidence="3 12" id="KW-0235">DNA replication</keyword>
<name>A0A1G8MYU3_9CLOT</name>
<accession>A0A1G8MYU3</accession>
<reference evidence="16 17" key="1">
    <citation type="submission" date="2016-10" db="EMBL/GenBank/DDBJ databases">
        <authorList>
            <person name="de Groot N.N."/>
        </authorList>
    </citation>
    <scope>NUCLEOTIDE SEQUENCE [LARGE SCALE GENOMIC DNA]</scope>
    <source>
        <strain evidence="16 17">CGMCC 1.5058</strain>
    </source>
</reference>
<evidence type="ECO:0000256" key="7">
    <source>
        <dbReference type="ARBA" id="ARBA00023015"/>
    </source>
</evidence>
<dbReference type="InterPro" id="IPR006197">
    <property type="entry name" value="Peptidase_S24_LexA"/>
</dbReference>
<keyword evidence="7 12" id="KW-0805">Transcription regulation</keyword>
<dbReference type="Pfam" id="PF00717">
    <property type="entry name" value="Peptidase_S24"/>
    <property type="match status" value="1"/>
</dbReference>
<keyword evidence="6 12" id="KW-0068">Autocatalytic cleavage</keyword>
<evidence type="ECO:0000256" key="5">
    <source>
        <dbReference type="ARBA" id="ARBA00022801"/>
    </source>
</evidence>
<dbReference type="InterPro" id="IPR039418">
    <property type="entry name" value="LexA-like"/>
</dbReference>
<organism evidence="16 17">
    <name type="scientific">Proteiniclasticum ruminis</name>
    <dbReference type="NCBI Taxonomy" id="398199"/>
    <lineage>
        <taxon>Bacteria</taxon>
        <taxon>Bacillati</taxon>
        <taxon>Bacillota</taxon>
        <taxon>Clostridia</taxon>
        <taxon>Eubacteriales</taxon>
        <taxon>Clostridiaceae</taxon>
        <taxon>Proteiniclasticum</taxon>
    </lineage>
</organism>
<feature type="site" description="Cleavage; by autolysis" evidence="12">
    <location>
        <begin position="108"/>
        <end position="109"/>
    </location>
</feature>
<dbReference type="Gene3D" id="1.10.10.10">
    <property type="entry name" value="Winged helix-like DNA-binding domain superfamily/Winged helix DNA-binding domain"/>
    <property type="match status" value="1"/>
</dbReference>
<evidence type="ECO:0000256" key="6">
    <source>
        <dbReference type="ARBA" id="ARBA00022813"/>
    </source>
</evidence>
<dbReference type="GO" id="GO:0006281">
    <property type="term" value="P:DNA repair"/>
    <property type="evidence" value="ECO:0007669"/>
    <property type="project" value="UniProtKB-UniRule"/>
</dbReference>
<keyword evidence="11 12" id="KW-0742">SOS response</keyword>
<evidence type="ECO:0000313" key="17">
    <source>
        <dbReference type="Proteomes" id="UP000183255"/>
    </source>
</evidence>
<feature type="domain" description="LexA repressor DNA-binding" evidence="15">
    <location>
        <begin position="27"/>
        <end position="84"/>
    </location>
</feature>
<evidence type="ECO:0000256" key="12">
    <source>
        <dbReference type="HAMAP-Rule" id="MF_00015"/>
    </source>
</evidence>
<evidence type="ECO:0000256" key="2">
    <source>
        <dbReference type="ARBA" id="ARBA00022491"/>
    </source>
</evidence>
<sequence length="220" mass="24679">MISGLFHAIIGLKSVWGELMRKGQEKKEMVYEYLLSFTEAKGYPPSVREICSALDIKSTSSVHSYLNQLESDGKIERDPTKPRALMIPELINKSIEMVPIPMVGKITAGEPVLAVENVEDYFQMPLKFVKHDNDLFILRVEGESMIEAGIHNGDFAIIEKASSAKNGDIVVAMIGSDATIKRYFKEKNHVRLQPENSSMAPIIVMECEILGKLVGLYRKY</sequence>
<evidence type="ECO:0000256" key="11">
    <source>
        <dbReference type="ARBA" id="ARBA00023236"/>
    </source>
</evidence>
<keyword evidence="10 12" id="KW-0234">DNA repair</keyword>
<dbReference type="GO" id="GO:0004252">
    <property type="term" value="F:serine-type endopeptidase activity"/>
    <property type="evidence" value="ECO:0007669"/>
    <property type="project" value="UniProtKB-UniRule"/>
</dbReference>
<dbReference type="Proteomes" id="UP000183255">
    <property type="component" value="Unassembled WGS sequence"/>
</dbReference>
<evidence type="ECO:0000256" key="1">
    <source>
        <dbReference type="ARBA" id="ARBA00007484"/>
    </source>
</evidence>
<dbReference type="AlphaFoldDB" id="A0A1G8MYU3"/>